<dbReference type="Proteomes" id="UP000283589">
    <property type="component" value="Unassembled WGS sequence"/>
</dbReference>
<proteinExistence type="predicted"/>
<dbReference type="AlphaFoldDB" id="A0A412X1H8"/>
<evidence type="ECO:0000313" key="1">
    <source>
        <dbReference type="EMBL" id="RGV34066.1"/>
    </source>
</evidence>
<sequence>MSLILQIVLIQSLGNTNITYSKSWEYKYYLSNINKVIMFSDSTKNRLWCVLDGEDRFDIYKRDDLSLLKSYSGPYHYDVEYVVGEAGRGSLPLVVRNGVYSGYSAAVTTDSCVYLLLGNQNYKGKRELPDRVLDKSEIYKLSWEGELLCRYILDSYVYAFSMDSEGKYFYCTVKENRQLDPKFVYYEL</sequence>
<reference evidence="1 2" key="1">
    <citation type="submission" date="2018-08" db="EMBL/GenBank/DDBJ databases">
        <title>A genome reference for cultivated species of the human gut microbiota.</title>
        <authorList>
            <person name="Zou Y."/>
            <person name="Xue W."/>
            <person name="Luo G."/>
        </authorList>
    </citation>
    <scope>NUCLEOTIDE SEQUENCE [LARGE SCALE GENOMIC DNA]</scope>
    <source>
        <strain evidence="1 2">AF14-49</strain>
    </source>
</reference>
<name>A0A412X1H8_9BACT</name>
<accession>A0A412X1H8</accession>
<evidence type="ECO:0000313" key="2">
    <source>
        <dbReference type="Proteomes" id="UP000283589"/>
    </source>
</evidence>
<protein>
    <submittedName>
        <fullName evidence="1">Uncharacterized protein</fullName>
    </submittedName>
</protein>
<gene>
    <name evidence="1" type="ORF">DWW18_09035</name>
</gene>
<organism evidence="1 2">
    <name type="scientific">Butyricimonas virosa</name>
    <dbReference type="NCBI Taxonomy" id="544645"/>
    <lineage>
        <taxon>Bacteria</taxon>
        <taxon>Pseudomonadati</taxon>
        <taxon>Bacteroidota</taxon>
        <taxon>Bacteroidia</taxon>
        <taxon>Bacteroidales</taxon>
        <taxon>Odoribacteraceae</taxon>
        <taxon>Butyricimonas</taxon>
    </lineage>
</organism>
<comment type="caution">
    <text evidence="1">The sequence shown here is derived from an EMBL/GenBank/DDBJ whole genome shotgun (WGS) entry which is preliminary data.</text>
</comment>
<dbReference type="EMBL" id="QRZA01000009">
    <property type="protein sequence ID" value="RGV34066.1"/>
    <property type="molecule type" value="Genomic_DNA"/>
</dbReference>